<organism evidence="1">
    <name type="scientific">virus sp. ctFlR8</name>
    <dbReference type="NCBI Taxonomy" id="2825811"/>
    <lineage>
        <taxon>Viruses</taxon>
    </lineage>
</organism>
<proteinExistence type="predicted"/>
<dbReference type="EMBL" id="BK059128">
    <property type="protein sequence ID" value="DAE32769.1"/>
    <property type="molecule type" value="Genomic_DNA"/>
</dbReference>
<name>A0A8S5RNR7_9VIRU</name>
<sequence>MRIISQDGRTDIPYENFCFGITKDNSIVAIRDTIARPSEIAHGVVATYSKEEKSKKAMEMLRKAYVGMPILFQNVEITEDVVKQFEKLKNSGIIVQTMNNEPSKVEYVNNCIFQFPKDDEIEVET</sequence>
<accession>A0A8S5RNR7</accession>
<protein>
    <submittedName>
        <fullName evidence="1">Uncharacterized protein</fullName>
    </submittedName>
</protein>
<reference evidence="1" key="1">
    <citation type="journal article" date="2021" name="Proc. Natl. Acad. Sci. U.S.A.">
        <title>A Catalog of Tens of Thousands of Viruses from Human Metagenomes Reveals Hidden Associations with Chronic Diseases.</title>
        <authorList>
            <person name="Tisza M.J."/>
            <person name="Buck C.B."/>
        </authorList>
    </citation>
    <scope>NUCLEOTIDE SEQUENCE</scope>
    <source>
        <strain evidence="1">CtFlR8</strain>
    </source>
</reference>
<evidence type="ECO:0000313" key="1">
    <source>
        <dbReference type="EMBL" id="DAE32769.1"/>
    </source>
</evidence>